<feature type="domain" description="F-box" evidence="2">
    <location>
        <begin position="51"/>
        <end position="100"/>
    </location>
</feature>
<dbReference type="InterPro" id="IPR036047">
    <property type="entry name" value="F-box-like_dom_sf"/>
</dbReference>
<dbReference type="PROSITE" id="PS50181">
    <property type="entry name" value="FBOX"/>
    <property type="match status" value="1"/>
</dbReference>
<dbReference type="OrthoDB" id="3174109at2759"/>
<feature type="region of interest" description="Disordered" evidence="1">
    <location>
        <begin position="199"/>
        <end position="229"/>
    </location>
</feature>
<dbReference type="EMBL" id="KI669500">
    <property type="protein sequence ID" value="OCF35179.1"/>
    <property type="molecule type" value="Genomic_DNA"/>
</dbReference>
<protein>
    <recommendedName>
        <fullName evidence="2">F-box domain-containing protein</fullName>
    </recommendedName>
</protein>
<feature type="region of interest" description="Disordered" evidence="1">
    <location>
        <begin position="1"/>
        <end position="47"/>
    </location>
</feature>
<keyword evidence="4" id="KW-1185">Reference proteome</keyword>
<proteinExistence type="predicted"/>
<reference evidence="3 4" key="1">
    <citation type="submission" date="2013-07" db="EMBL/GenBank/DDBJ databases">
        <title>The Genome Sequence of Cryptococcus heveanensis BCC8398.</title>
        <authorList>
            <consortium name="The Broad Institute Genome Sequencing Platform"/>
            <person name="Cuomo C."/>
            <person name="Litvintseva A."/>
            <person name="Chen Y."/>
            <person name="Heitman J."/>
            <person name="Sun S."/>
            <person name="Springer D."/>
            <person name="Dromer F."/>
            <person name="Young S.K."/>
            <person name="Zeng Q."/>
            <person name="Gargeya S."/>
            <person name="Fitzgerald M."/>
            <person name="Abouelleil A."/>
            <person name="Alvarado L."/>
            <person name="Berlin A.M."/>
            <person name="Chapman S.B."/>
            <person name="Dewar J."/>
            <person name="Goldberg J."/>
            <person name="Griggs A."/>
            <person name="Gujja S."/>
            <person name="Hansen M."/>
            <person name="Howarth C."/>
            <person name="Imamovic A."/>
            <person name="Larimer J."/>
            <person name="McCowan C."/>
            <person name="Murphy C."/>
            <person name="Pearson M."/>
            <person name="Priest M."/>
            <person name="Roberts A."/>
            <person name="Saif S."/>
            <person name="Shea T."/>
            <person name="Sykes S."/>
            <person name="Wortman J."/>
            <person name="Nusbaum C."/>
            <person name="Birren B."/>
        </authorList>
    </citation>
    <scope>NUCLEOTIDE SEQUENCE [LARGE SCALE GENOMIC DNA]</scope>
    <source>
        <strain evidence="3 4">BCC8398</strain>
    </source>
</reference>
<evidence type="ECO:0000256" key="1">
    <source>
        <dbReference type="SAM" id="MobiDB-lite"/>
    </source>
</evidence>
<gene>
    <name evidence="3" type="ORF">I316_03221</name>
</gene>
<feature type="compositionally biased region" description="Acidic residues" evidence="1">
    <location>
        <begin position="220"/>
        <end position="229"/>
    </location>
</feature>
<dbReference type="Gene3D" id="1.20.1280.50">
    <property type="match status" value="1"/>
</dbReference>
<reference evidence="4" key="2">
    <citation type="submission" date="2013-12" db="EMBL/GenBank/DDBJ databases">
        <title>Evolution of pathogenesis and genome organization in the Tremellales.</title>
        <authorList>
            <person name="Cuomo C."/>
            <person name="Litvintseva A."/>
            <person name="Heitman J."/>
            <person name="Chen Y."/>
            <person name="Sun S."/>
            <person name="Springer D."/>
            <person name="Dromer F."/>
            <person name="Young S."/>
            <person name="Zeng Q."/>
            <person name="Chapman S."/>
            <person name="Gujja S."/>
            <person name="Saif S."/>
            <person name="Birren B."/>
        </authorList>
    </citation>
    <scope>NUCLEOTIDE SEQUENCE [LARGE SCALE GENOMIC DNA]</scope>
    <source>
        <strain evidence="4">BCC8398</strain>
    </source>
</reference>
<dbReference type="Proteomes" id="UP000092666">
    <property type="component" value="Unassembled WGS sequence"/>
</dbReference>
<evidence type="ECO:0000313" key="3">
    <source>
        <dbReference type="EMBL" id="OCF35179.1"/>
    </source>
</evidence>
<dbReference type="AlphaFoldDB" id="A0A1B9GVY9"/>
<evidence type="ECO:0000313" key="4">
    <source>
        <dbReference type="Proteomes" id="UP000092666"/>
    </source>
</evidence>
<organism evidence="3 4">
    <name type="scientific">Kwoniella heveanensis BCC8398</name>
    <dbReference type="NCBI Taxonomy" id="1296120"/>
    <lineage>
        <taxon>Eukaryota</taxon>
        <taxon>Fungi</taxon>
        <taxon>Dikarya</taxon>
        <taxon>Basidiomycota</taxon>
        <taxon>Agaricomycotina</taxon>
        <taxon>Tremellomycetes</taxon>
        <taxon>Tremellales</taxon>
        <taxon>Cryptococcaceae</taxon>
        <taxon>Kwoniella</taxon>
    </lineage>
</organism>
<dbReference type="SUPFAM" id="SSF81383">
    <property type="entry name" value="F-box domain"/>
    <property type="match status" value="1"/>
</dbReference>
<dbReference type="CDD" id="cd09917">
    <property type="entry name" value="F-box_SF"/>
    <property type="match status" value="1"/>
</dbReference>
<dbReference type="InterPro" id="IPR001810">
    <property type="entry name" value="F-box_dom"/>
</dbReference>
<accession>A0A1B9GVY9</accession>
<name>A0A1B9GVY9_9TREE</name>
<sequence length="700" mass="79939">MSMLDRLRMRAASFSSSTPSASSSSAASSPGQSYRQPRTPEPYEIPDPQGRTWLFALPDELLERVFVNLDRVSLTRCHRVCKRLMELLSTSAPINLHHTLQLSSLKLNPHALSPVRTNPNHIPPSKAYLLNSLRERLTRFKNFTPKNSTRIDFQEREGRLYEYLEGVLLRNVPQPEMREAGRELAIYDLTKMGEWEDVQESAENKNTAQESTLRYRAGNDEGETDEHEEVLEEGELVNDIRRTHKFGFNMHDFAVDPGQDLFVLAESRRGSRRQYTLHLHLLTLSTFEPHPLAAKPVLEWPVRLPHKVSTLGFQICDDGLFVLRNSGAAMKDHLCGWQWTTGRLAVTVKPGGVSTFESFVLLSPSSFIIPSVATRLRPDSLIQDNLADARDLVFSHHLLLYAFPPFSSVPLKEGEPHPPPHNAIQVAVIDLPQFHIDIEGELPPPRMTVRTDPPPRYTFPTHPPEMPQPFLPDPESGTIIVEFYCQPMNELFGRPPHYVMFALKKTFLAYLPAPASPLLFQAFPRPAPVLSWDTIAPKVRMIGPDEPSPSWVCYIYQNRYVVPYYDEATQESTVRLYDFDPLRIRRELFDRRQNNFFAAAPRSHSSIVRRLIFGLSMPPDDQRKGKHDGDRDGIHLVTEETVLKSKIPLAQEVRSGREMPFVYVEKTYTDEIDTVVMDGERIVLFKSESDVQEVMDVLEF</sequence>
<dbReference type="Pfam" id="PF12937">
    <property type="entry name" value="F-box-like"/>
    <property type="match status" value="1"/>
</dbReference>
<feature type="compositionally biased region" description="Low complexity" evidence="1">
    <location>
        <begin position="11"/>
        <end position="29"/>
    </location>
</feature>
<evidence type="ECO:0000259" key="2">
    <source>
        <dbReference type="PROSITE" id="PS50181"/>
    </source>
</evidence>